<sequence length="41" mass="4218">MTITLIFNSCALEPSAALGNSLSFDHDLFTGSSGRGSQSIA</sequence>
<keyword evidence="2" id="KW-1185">Reference proteome</keyword>
<accession>A0ABU2BA58</accession>
<protein>
    <submittedName>
        <fullName evidence="1">Uncharacterized protein</fullName>
    </submittedName>
</protein>
<reference evidence="1 2" key="1">
    <citation type="submission" date="2023-07" db="EMBL/GenBank/DDBJ databases">
        <title>Sequencing the genomes of 1000 actinobacteria strains.</title>
        <authorList>
            <person name="Klenk H.-P."/>
        </authorList>
    </citation>
    <scope>NUCLEOTIDE SEQUENCE [LARGE SCALE GENOMIC DNA]</scope>
    <source>
        <strain evidence="1 2">DSM 44508</strain>
    </source>
</reference>
<organism evidence="1 2">
    <name type="scientific">Corynebacterium felinum</name>
    <dbReference type="NCBI Taxonomy" id="131318"/>
    <lineage>
        <taxon>Bacteria</taxon>
        <taxon>Bacillati</taxon>
        <taxon>Actinomycetota</taxon>
        <taxon>Actinomycetes</taxon>
        <taxon>Mycobacteriales</taxon>
        <taxon>Corynebacteriaceae</taxon>
        <taxon>Corynebacterium</taxon>
    </lineage>
</organism>
<dbReference type="EMBL" id="JAVDYF010000001">
    <property type="protein sequence ID" value="MDR7354274.1"/>
    <property type="molecule type" value="Genomic_DNA"/>
</dbReference>
<name>A0ABU2BA58_9CORY</name>
<dbReference type="RefSeq" id="WP_277103281.1">
    <property type="nucleotide sequence ID" value="NZ_BAAAJS010000028.1"/>
</dbReference>
<dbReference type="Proteomes" id="UP001183619">
    <property type="component" value="Unassembled WGS sequence"/>
</dbReference>
<proteinExistence type="predicted"/>
<gene>
    <name evidence="1" type="ORF">J2S37_000812</name>
</gene>
<comment type="caution">
    <text evidence="1">The sequence shown here is derived from an EMBL/GenBank/DDBJ whole genome shotgun (WGS) entry which is preliminary data.</text>
</comment>
<evidence type="ECO:0000313" key="1">
    <source>
        <dbReference type="EMBL" id="MDR7354274.1"/>
    </source>
</evidence>
<evidence type="ECO:0000313" key="2">
    <source>
        <dbReference type="Proteomes" id="UP001183619"/>
    </source>
</evidence>